<sequence length="491" mass="54922">MRNGARFDWARHVMGALLCAGLMACGSGVNLEPRDSAPGSGLPAEGSGLEQQSREAEAVDIRVRLESIPGLTVLSDTWVNGFRFFILDYEQPVDHQHPGGARFQQRLSLMHRSTAAPMVLDTEGAVLFAEPIPSEPADLLQANQLAVEHRYFGTSRPDSPDWSKLTVRQAAADIHRVVEAFKPLYRSRWLSTGVFKGGTAALTHRYFHPDDVHATVPYATHHSRGLQDERHAHFLRKEAGDSACREKLFAVQRAALSRREALRPFIEALAEQGFTFEVLGEDRALEFAVVELPFSFWEFYGFGWTCDDIPAANVTDEELFAWVSYVSEFEYVFSDQGMEEEAPLHYQQATELGGPGHAQAHLRPLLRYAGEDVPTRFPPLDVAKRYEPWTMLRVETWLRHEAKRVLLVYGDLSPWSASAFEVSARNDSYRVIATDSIGFYSTLSLLPEPQRGFLLGRLSAWAGVPVQLPEVGADTLRRAAGVRPPRAHLAR</sequence>
<evidence type="ECO:0000256" key="4">
    <source>
        <dbReference type="SAM" id="MobiDB-lite"/>
    </source>
</evidence>
<feature type="region of interest" description="Disordered" evidence="4">
    <location>
        <begin position="34"/>
        <end position="53"/>
    </location>
</feature>
<dbReference type="Proteomes" id="UP000662747">
    <property type="component" value="Chromosome"/>
</dbReference>
<dbReference type="RefSeq" id="WP_206724126.1">
    <property type="nucleotide sequence ID" value="NZ_CP071090.1"/>
</dbReference>
<dbReference type="InterPro" id="IPR008761">
    <property type="entry name" value="Peptidase_S37"/>
</dbReference>
<dbReference type="PROSITE" id="PS51257">
    <property type="entry name" value="PROKAR_LIPOPROTEIN"/>
    <property type="match status" value="1"/>
</dbReference>
<evidence type="ECO:0000256" key="1">
    <source>
        <dbReference type="ARBA" id="ARBA00022670"/>
    </source>
</evidence>
<gene>
    <name evidence="5" type="ORF">JY651_46835</name>
</gene>
<dbReference type="Gene3D" id="3.40.50.1820">
    <property type="entry name" value="alpha/beta hydrolase"/>
    <property type="match status" value="1"/>
</dbReference>
<proteinExistence type="predicted"/>
<dbReference type="Pfam" id="PF05576">
    <property type="entry name" value="Peptidase_S37"/>
    <property type="match status" value="1"/>
</dbReference>
<name>A0ABX7NUT0_9BACT</name>
<evidence type="ECO:0000313" key="6">
    <source>
        <dbReference type="Proteomes" id="UP000662747"/>
    </source>
</evidence>
<dbReference type="PANTHER" id="PTHR11010:SF38">
    <property type="entry name" value="LYSOSOMAL PRO-X CARBOXYPEPTIDASE"/>
    <property type="match status" value="1"/>
</dbReference>
<keyword evidence="2" id="KW-0732">Signal</keyword>
<keyword evidence="1" id="KW-0645">Protease</keyword>
<dbReference type="SUPFAM" id="SSF53474">
    <property type="entry name" value="alpha/beta-Hydrolases"/>
    <property type="match status" value="1"/>
</dbReference>
<keyword evidence="3" id="KW-0378">Hydrolase</keyword>
<evidence type="ECO:0008006" key="7">
    <source>
        <dbReference type="Google" id="ProtNLM"/>
    </source>
</evidence>
<organism evidence="5 6">
    <name type="scientific">Pyxidicoccus parkwayensis</name>
    <dbReference type="NCBI Taxonomy" id="2813578"/>
    <lineage>
        <taxon>Bacteria</taxon>
        <taxon>Pseudomonadati</taxon>
        <taxon>Myxococcota</taxon>
        <taxon>Myxococcia</taxon>
        <taxon>Myxococcales</taxon>
        <taxon>Cystobacterineae</taxon>
        <taxon>Myxococcaceae</taxon>
        <taxon>Pyxidicoccus</taxon>
    </lineage>
</organism>
<reference evidence="5 6" key="1">
    <citation type="submission" date="2021-02" db="EMBL/GenBank/DDBJ databases">
        <title>De Novo genome assembly of isolated myxobacteria.</title>
        <authorList>
            <person name="Stevens D.C."/>
        </authorList>
    </citation>
    <scope>NUCLEOTIDE SEQUENCE [LARGE SCALE GENOMIC DNA]</scope>
    <source>
        <strain evidence="6">SCPEA02</strain>
    </source>
</reference>
<protein>
    <recommendedName>
        <fullName evidence="7">Lipoprotein</fullName>
    </recommendedName>
</protein>
<evidence type="ECO:0000256" key="3">
    <source>
        <dbReference type="ARBA" id="ARBA00022801"/>
    </source>
</evidence>
<dbReference type="PANTHER" id="PTHR11010">
    <property type="entry name" value="PROTEASE S28 PRO-X CARBOXYPEPTIDASE-RELATED"/>
    <property type="match status" value="1"/>
</dbReference>
<evidence type="ECO:0000313" key="5">
    <source>
        <dbReference type="EMBL" id="QSQ22550.1"/>
    </source>
</evidence>
<dbReference type="EMBL" id="CP071090">
    <property type="protein sequence ID" value="QSQ22550.1"/>
    <property type="molecule type" value="Genomic_DNA"/>
</dbReference>
<evidence type="ECO:0000256" key="2">
    <source>
        <dbReference type="ARBA" id="ARBA00022729"/>
    </source>
</evidence>
<accession>A0ABX7NUT0</accession>
<dbReference type="InterPro" id="IPR029058">
    <property type="entry name" value="AB_hydrolase_fold"/>
</dbReference>
<keyword evidence="6" id="KW-1185">Reference proteome</keyword>